<keyword evidence="2" id="KW-0677">Repeat</keyword>
<comment type="caution">
    <text evidence="5">The sequence shown here is derived from an EMBL/GenBank/DDBJ whole genome shotgun (WGS) entry which is preliminary data.</text>
</comment>
<evidence type="ECO:0000256" key="2">
    <source>
        <dbReference type="ARBA" id="ARBA00022737"/>
    </source>
</evidence>
<dbReference type="AlphaFoldDB" id="A0A9P7PZ98"/>
<organism evidence="5 6">
    <name type="scientific">Claviceps humidiphila</name>
    <dbReference type="NCBI Taxonomy" id="1294629"/>
    <lineage>
        <taxon>Eukaryota</taxon>
        <taxon>Fungi</taxon>
        <taxon>Dikarya</taxon>
        <taxon>Ascomycota</taxon>
        <taxon>Pezizomycotina</taxon>
        <taxon>Sordariomycetes</taxon>
        <taxon>Hypocreomycetidae</taxon>
        <taxon>Hypocreales</taxon>
        <taxon>Clavicipitaceae</taxon>
        <taxon>Claviceps</taxon>
    </lineage>
</organism>
<evidence type="ECO:0000313" key="6">
    <source>
        <dbReference type="Proteomes" id="UP000732380"/>
    </source>
</evidence>
<evidence type="ECO:0000256" key="1">
    <source>
        <dbReference type="ARBA" id="ARBA00022448"/>
    </source>
</evidence>
<proteinExistence type="predicted"/>
<evidence type="ECO:0000313" key="5">
    <source>
        <dbReference type="EMBL" id="KAG6111735.1"/>
    </source>
</evidence>
<keyword evidence="1" id="KW-0813">Transport</keyword>
<keyword evidence="4" id="KW-1133">Transmembrane helix</keyword>
<keyword evidence="4" id="KW-0472">Membrane</keyword>
<reference evidence="5 6" key="1">
    <citation type="journal article" date="2020" name="bioRxiv">
        <title>Whole genome comparisons of ergot fungi reveals the divergence and evolution of species within the genus Claviceps are the result of varying mechanisms driving genome evolution and host range expansion.</title>
        <authorList>
            <person name="Wyka S.A."/>
            <person name="Mondo S.J."/>
            <person name="Liu M."/>
            <person name="Dettman J."/>
            <person name="Nalam V."/>
            <person name="Broders K.D."/>
        </authorList>
    </citation>
    <scope>NUCLEOTIDE SEQUENCE [LARGE SCALE GENOMIC DNA]</scope>
    <source>
        <strain evidence="5 6">LM576</strain>
    </source>
</reference>
<dbReference type="EMBL" id="SRQM01000370">
    <property type="protein sequence ID" value="KAG6111735.1"/>
    <property type="molecule type" value="Genomic_DNA"/>
</dbReference>
<accession>A0A9P7PZ98</accession>
<dbReference type="InterPro" id="IPR016817">
    <property type="entry name" value="MannP-dilichol_defect-1"/>
</dbReference>
<dbReference type="Proteomes" id="UP000732380">
    <property type="component" value="Unassembled WGS sequence"/>
</dbReference>
<keyword evidence="6" id="KW-1185">Reference proteome</keyword>
<feature type="transmembrane region" description="Helical" evidence="4">
    <location>
        <begin position="23"/>
        <end position="46"/>
    </location>
</feature>
<feature type="region of interest" description="Disordered" evidence="3">
    <location>
        <begin position="50"/>
        <end position="85"/>
    </location>
</feature>
<gene>
    <name evidence="5" type="ORF">E4U13_004686</name>
</gene>
<name>A0A9P7PZ98_9HYPO</name>
<evidence type="ECO:0000256" key="3">
    <source>
        <dbReference type="SAM" id="MobiDB-lite"/>
    </source>
</evidence>
<evidence type="ECO:0000256" key="4">
    <source>
        <dbReference type="SAM" id="Phobius"/>
    </source>
</evidence>
<dbReference type="PANTHER" id="PTHR12226:SF2">
    <property type="entry name" value="MANNOSE-P-DOLICHOL UTILIZATION DEFECT 1 PROTEIN"/>
    <property type="match status" value="1"/>
</dbReference>
<sequence>VFNYLAGSLSRIFTTLQEVDDKLILYGFVSGFLLNAVLALQMIYYWNAPSPKPAGKRKTTTAAPIAGKATSTATPRKGPTTRRRG</sequence>
<dbReference type="PANTHER" id="PTHR12226">
    <property type="entry name" value="MANNOSE-P-DOLICHOL UTILIZATION DEFECT 1 LEC35 -RELATED"/>
    <property type="match status" value="1"/>
</dbReference>
<feature type="non-terminal residue" evidence="5">
    <location>
        <position position="1"/>
    </location>
</feature>
<protein>
    <submittedName>
        <fullName evidence="5">Uncharacterized protein</fullName>
    </submittedName>
</protein>
<keyword evidence="4" id="KW-0812">Transmembrane</keyword>